<dbReference type="RefSeq" id="XP_065661695.1">
    <property type="nucleotide sequence ID" value="XM_065805623.1"/>
</dbReference>
<dbReference type="SUPFAM" id="SSF48484">
    <property type="entry name" value="Lipoxigenase"/>
    <property type="match status" value="1"/>
</dbReference>
<protein>
    <submittedName>
        <fullName evidence="7">Polyunsaturated fatty acid 5-lipoxygenase isoform X2</fullName>
    </submittedName>
</protein>
<feature type="chain" id="PRO_5047476149" evidence="4">
    <location>
        <begin position="18"/>
        <end position="679"/>
    </location>
</feature>
<dbReference type="InterPro" id="IPR000907">
    <property type="entry name" value="LipOase"/>
</dbReference>
<accession>A0ABM4CIY7</accession>
<dbReference type="PROSITE" id="PS51393">
    <property type="entry name" value="LIPOXYGENASE_3"/>
    <property type="match status" value="1"/>
</dbReference>
<evidence type="ECO:0000256" key="3">
    <source>
        <dbReference type="ARBA" id="ARBA00023002"/>
    </source>
</evidence>
<evidence type="ECO:0000313" key="6">
    <source>
        <dbReference type="Proteomes" id="UP001652625"/>
    </source>
</evidence>
<dbReference type="InterPro" id="IPR036226">
    <property type="entry name" value="LipOase_C_sf"/>
</dbReference>
<feature type="signal peptide" evidence="4">
    <location>
        <begin position="1"/>
        <end position="17"/>
    </location>
</feature>
<proteinExistence type="predicted"/>
<dbReference type="Gene3D" id="1.20.245.10">
    <property type="entry name" value="Lipoxygenase-1, Domain 5"/>
    <property type="match status" value="1"/>
</dbReference>
<evidence type="ECO:0000259" key="5">
    <source>
        <dbReference type="PROSITE" id="PS51393"/>
    </source>
</evidence>
<dbReference type="InterPro" id="IPR013819">
    <property type="entry name" value="LipOase_C"/>
</dbReference>
<dbReference type="GeneID" id="105843368"/>
<evidence type="ECO:0000256" key="1">
    <source>
        <dbReference type="ARBA" id="ARBA00022723"/>
    </source>
</evidence>
<sequence>MYTLEFLLVLYFATVNGGYRNNGNYVTSQKESLVNNYKTSLFRTFNEQKCELSDCIVSLPSSINQRKCKLKECFSIYQKSKNIRNNRCMEARKNDVLFARKWYSITDGSTLSRSEFPFKDVPFLNQSLRDVNFYTAINPIESSWLMLLQTWINGLMKPTSDKIKSVFNNTNLHNIEAYRQLKAAFEASIRSFNTPQYFDKPSLYPQTFTDLSLGELWKSNDIFAQRRLAGSCPFHLRKVTKSGEIGFSDKTLFSLLNKNYNFNEFINHASGGSIKSMSQAIQEGVLFILYHDSYNDIVTQPDILNKDHTVLGKNRTVMNNTSPITLFVLVKGEFKVAAIQIDYKPNSTVYSPSSPMDQWLLARAMVEMTDQDVCDAKVHLGFLHLHASIFCLSFSRHLSTQHPLHDLFKWHCYGTVPALSLNYPTLYSNNFLPYAMGNKGFLKLSKIGFDEAYYGQYDLEQHLKRQGLDDTRIKYYPYRDDTRVINKELLDFSIKVVNLYYKDDKDVLNDVEMQSFANELSIDGKVKPDGGKGKVKRFPPSFNKKIELANFLHQFLWFNILHSVSNYAHGHSFVPVKPTKLYHDKNFENNYLYNLPDIDTAVEAIRLSVSLDSFRANRLMDYSDKVQDKKFKELVQQTYCVLNSKVQKILEQNNAKRKAAGQLTFQYVEPKWLTNSIHV</sequence>
<keyword evidence="4" id="KW-0732">Signal</keyword>
<dbReference type="Pfam" id="PF00305">
    <property type="entry name" value="Lipoxygenase"/>
    <property type="match status" value="1"/>
</dbReference>
<evidence type="ECO:0000313" key="7">
    <source>
        <dbReference type="RefSeq" id="XP_065661695.1"/>
    </source>
</evidence>
<reference evidence="7" key="1">
    <citation type="submission" date="2025-08" db="UniProtKB">
        <authorList>
            <consortium name="RefSeq"/>
        </authorList>
    </citation>
    <scope>IDENTIFICATION</scope>
</reference>
<feature type="domain" description="Lipoxygenase" evidence="5">
    <location>
        <begin position="217"/>
        <end position="557"/>
    </location>
</feature>
<evidence type="ECO:0000256" key="2">
    <source>
        <dbReference type="ARBA" id="ARBA00022964"/>
    </source>
</evidence>
<name>A0ABM4CIY7_HYDVU</name>
<dbReference type="Proteomes" id="UP001652625">
    <property type="component" value="Chromosome 09"/>
</dbReference>
<dbReference type="Gene3D" id="3.10.450.60">
    <property type="match status" value="1"/>
</dbReference>
<evidence type="ECO:0000256" key="4">
    <source>
        <dbReference type="SAM" id="SignalP"/>
    </source>
</evidence>
<dbReference type="PANTHER" id="PTHR11771">
    <property type="entry name" value="LIPOXYGENASE"/>
    <property type="match status" value="1"/>
</dbReference>
<keyword evidence="1" id="KW-0479">Metal-binding</keyword>
<gene>
    <name evidence="7" type="primary">LOC105843368</name>
</gene>
<organism evidence="6 7">
    <name type="scientific">Hydra vulgaris</name>
    <name type="common">Hydra</name>
    <name type="synonym">Hydra attenuata</name>
    <dbReference type="NCBI Taxonomy" id="6087"/>
    <lineage>
        <taxon>Eukaryota</taxon>
        <taxon>Metazoa</taxon>
        <taxon>Cnidaria</taxon>
        <taxon>Hydrozoa</taxon>
        <taxon>Hydroidolina</taxon>
        <taxon>Anthoathecata</taxon>
        <taxon>Aplanulata</taxon>
        <taxon>Hydridae</taxon>
        <taxon>Hydra</taxon>
    </lineage>
</organism>
<keyword evidence="3" id="KW-0560">Oxidoreductase</keyword>
<keyword evidence="2" id="KW-0223">Dioxygenase</keyword>
<keyword evidence="6" id="KW-1185">Reference proteome</keyword>